<dbReference type="KEGG" id="lyd:D7I47_12530"/>
<feature type="transmembrane region" description="Helical" evidence="1">
    <location>
        <begin position="385"/>
        <end position="403"/>
    </location>
</feature>
<dbReference type="RefSeq" id="WP_120763365.1">
    <property type="nucleotide sequence ID" value="NZ_CP032630.1"/>
</dbReference>
<dbReference type="Proteomes" id="UP000278886">
    <property type="component" value="Chromosome"/>
</dbReference>
<keyword evidence="3" id="KW-1185">Reference proteome</keyword>
<evidence type="ECO:0000313" key="2">
    <source>
        <dbReference type="EMBL" id="AYF98996.1"/>
    </source>
</evidence>
<sequence>MEAQSGGAADRRRAWRALAKRYDYRRSYAGWSDAITPFVFGLLGVAGGVAMWFGVLRNILFALLPGTVWVSDPVSIMLPIGIAVAVLVAVVVRFATRVSRLVLPWARWERRFQQAAAQGMGYAPWEGGIASGFAAKRIEYRDVLRRPDGALIAERHTTHEQRIDRGPDSASRWVRSISRGGWLQVSLRHTYPEFRLKTLDETSQAPQALPHHVAADGFEGFALWAEREFAGEAIALFTPEVRDAIRALGAGVTVTTWNETARISIDRVIDPDDPAAQAPVWRLADALLSADATSTAPLIPDPVEVVPLDAAGKPLAPEARMMLQQFTQAARNVRAVAEGAGIPAASLPGLSALPAREGPKRGAGLDPVAEPTGDIVRSLSGAFRGLVRLLVVLVVLGVALYVAKGLLTGDWTPSIPD</sequence>
<keyword evidence="1" id="KW-0472">Membrane</keyword>
<proteinExistence type="predicted"/>
<keyword evidence="1" id="KW-1133">Transmembrane helix</keyword>
<feature type="transmembrane region" description="Helical" evidence="1">
    <location>
        <begin position="76"/>
        <end position="95"/>
    </location>
</feature>
<gene>
    <name evidence="2" type="ORF">D7I47_12530</name>
</gene>
<feature type="transmembrane region" description="Helical" evidence="1">
    <location>
        <begin position="34"/>
        <end position="56"/>
    </location>
</feature>
<organism evidence="2 3">
    <name type="scientific">Protaetiibacter intestinalis</name>
    <dbReference type="NCBI Taxonomy" id="2419774"/>
    <lineage>
        <taxon>Bacteria</taxon>
        <taxon>Bacillati</taxon>
        <taxon>Actinomycetota</taxon>
        <taxon>Actinomycetes</taxon>
        <taxon>Micrococcales</taxon>
        <taxon>Microbacteriaceae</taxon>
        <taxon>Protaetiibacter</taxon>
    </lineage>
</organism>
<keyword evidence="1" id="KW-0812">Transmembrane</keyword>
<evidence type="ECO:0000313" key="3">
    <source>
        <dbReference type="Proteomes" id="UP000278886"/>
    </source>
</evidence>
<dbReference type="AlphaFoldDB" id="A0A387BCZ3"/>
<evidence type="ECO:0000256" key="1">
    <source>
        <dbReference type="SAM" id="Phobius"/>
    </source>
</evidence>
<dbReference type="EMBL" id="CP032630">
    <property type="protein sequence ID" value="AYF98996.1"/>
    <property type="molecule type" value="Genomic_DNA"/>
</dbReference>
<accession>A0A387BCZ3</accession>
<dbReference type="OrthoDB" id="5054050at2"/>
<protein>
    <submittedName>
        <fullName evidence="2">Uncharacterized protein</fullName>
    </submittedName>
</protein>
<name>A0A387BCZ3_9MICO</name>
<reference evidence="3" key="1">
    <citation type="submission" date="2018-09" db="EMBL/GenBank/DDBJ databases">
        <title>Genome sequencing of strain 2DFWR-13.</title>
        <authorList>
            <person name="Heo J."/>
            <person name="Kim S.-J."/>
            <person name="Kwon S.-W."/>
        </authorList>
    </citation>
    <scope>NUCLEOTIDE SEQUENCE [LARGE SCALE GENOMIC DNA]</scope>
    <source>
        <strain evidence="3">2DFWR-13</strain>
    </source>
</reference>